<evidence type="ECO:0000256" key="1">
    <source>
        <dbReference type="SAM" id="MobiDB-lite"/>
    </source>
</evidence>
<dbReference type="Gene3D" id="3.40.50.1820">
    <property type="entry name" value="alpha/beta hydrolase"/>
    <property type="match status" value="1"/>
</dbReference>
<dbReference type="InterPro" id="IPR029058">
    <property type="entry name" value="AB_hydrolase_fold"/>
</dbReference>
<organism evidence="3">
    <name type="scientific">Mycobacterium sp. (strain JLS)</name>
    <dbReference type="NCBI Taxonomy" id="164757"/>
    <lineage>
        <taxon>Bacteria</taxon>
        <taxon>Bacillati</taxon>
        <taxon>Actinomycetota</taxon>
        <taxon>Actinomycetes</taxon>
        <taxon>Mycobacteriales</taxon>
        <taxon>Mycobacteriaceae</taxon>
        <taxon>Mycobacterium</taxon>
    </lineage>
</organism>
<accession>A0A5Q5CH95</accession>
<dbReference type="EC" id="3.1.1.45" evidence="3"/>
<feature type="region of interest" description="Disordered" evidence="1">
    <location>
        <begin position="73"/>
        <end position="97"/>
    </location>
</feature>
<dbReference type="GO" id="GO:0008806">
    <property type="term" value="F:carboxymethylenebutenolidase activity"/>
    <property type="evidence" value="ECO:0007669"/>
    <property type="project" value="UniProtKB-EC"/>
</dbReference>
<dbReference type="InterPro" id="IPR051049">
    <property type="entry name" value="Dienelactone_hydrolase-like"/>
</dbReference>
<sequence length="322" mass="34168">MARWGNRFRRFGDERILANVTPLQRYIAEEIATDHVDGLLSRREALRRLSLIGIGTAGATALFAACSENKQEEAEAPVTSSGAATASAPPPGSQNAVPTEPVTWAGLRGELQGAWAAADQPRGAVLVIHENKGLNDYIRSVAGRFGGIGYSALAIDLLSGQGGTATFADPAEATAALSKLPPEEAVADLRSGIDELSRRVPDRKLAAVGFCMGGGMVWRLLAAGEPRLAAAVPFYGPTPENPDFSGSKDVAVLGIYASQDQRVNASEPVARAALEKAGMVFELVTEPDANHAFFNDTGERYNAAAAADAWKRVQEWFSRYVD</sequence>
<dbReference type="KEGG" id="mjl:Mjls_2780"/>
<dbReference type="Pfam" id="PF01738">
    <property type="entry name" value="DLH"/>
    <property type="match status" value="1"/>
</dbReference>
<keyword evidence="3" id="KW-0378">Hydrolase</keyword>
<dbReference type="SUPFAM" id="SSF53474">
    <property type="entry name" value="alpha/beta-Hydrolases"/>
    <property type="match status" value="1"/>
</dbReference>
<dbReference type="PANTHER" id="PTHR46623:SF6">
    <property type="entry name" value="ALPHA_BETA-HYDROLASES SUPERFAMILY PROTEIN"/>
    <property type="match status" value="1"/>
</dbReference>
<protein>
    <submittedName>
        <fullName evidence="3">Carboxymethylenebutenolidase</fullName>
        <ecNumber evidence="3">3.1.1.45</ecNumber>
    </submittedName>
</protein>
<gene>
    <name evidence="3" type="ordered locus">Mjls_2780</name>
</gene>
<dbReference type="InterPro" id="IPR002925">
    <property type="entry name" value="Dienelactn_hydro"/>
</dbReference>
<dbReference type="AlphaFoldDB" id="A0A5Q5CH95"/>
<name>A0A5Q5CH95_MYCSJ</name>
<dbReference type="PANTHER" id="PTHR46623">
    <property type="entry name" value="CARBOXYMETHYLENEBUTENOLIDASE-RELATED"/>
    <property type="match status" value="1"/>
</dbReference>
<evidence type="ECO:0000313" key="3">
    <source>
        <dbReference type="EMBL" id="ABN98560.1"/>
    </source>
</evidence>
<feature type="domain" description="Dienelactone hydrolase" evidence="2">
    <location>
        <begin position="119"/>
        <end position="320"/>
    </location>
</feature>
<evidence type="ECO:0000259" key="2">
    <source>
        <dbReference type="Pfam" id="PF01738"/>
    </source>
</evidence>
<dbReference type="EMBL" id="CP000580">
    <property type="protein sequence ID" value="ABN98560.1"/>
    <property type="molecule type" value="Genomic_DNA"/>
</dbReference>
<reference evidence="3" key="1">
    <citation type="submission" date="2007-02" db="EMBL/GenBank/DDBJ databases">
        <title>Complete sequence of Mycobacterium sp. JLS.</title>
        <authorList>
            <consortium name="US DOE Joint Genome Institute"/>
            <person name="Copeland A."/>
            <person name="Lucas S."/>
            <person name="Lapidus A."/>
            <person name="Barry K."/>
            <person name="Detter J.C."/>
            <person name="Glavina del Rio T."/>
            <person name="Hammon N."/>
            <person name="Israni S."/>
            <person name="Dalin E."/>
            <person name="Tice H."/>
            <person name="Pitluck S."/>
            <person name="Chain P."/>
            <person name="Malfatti S."/>
            <person name="Shin M."/>
            <person name="Vergez L."/>
            <person name="Schmutz J."/>
            <person name="Larimer F."/>
            <person name="Land M."/>
            <person name="Hauser L."/>
            <person name="Kyrpides N."/>
            <person name="Mikhailova N."/>
            <person name="Miller C.D."/>
            <person name="Anderson A.J."/>
            <person name="Sims R.C."/>
            <person name="Richardson P."/>
        </authorList>
    </citation>
    <scope>NUCLEOTIDE SEQUENCE [LARGE SCALE GENOMIC DNA]</scope>
    <source>
        <strain evidence="3">JLS</strain>
    </source>
</reference>
<proteinExistence type="predicted"/>
<feature type="compositionally biased region" description="Low complexity" evidence="1">
    <location>
        <begin position="76"/>
        <end position="87"/>
    </location>
</feature>